<name>X0XK58_9ZZZZ</name>
<dbReference type="SUPFAM" id="SSF53720">
    <property type="entry name" value="ALDH-like"/>
    <property type="match status" value="1"/>
</dbReference>
<proteinExistence type="predicted"/>
<comment type="caution">
    <text evidence="2">The sequence shown here is derived from an EMBL/GenBank/DDBJ whole genome shotgun (WGS) entry which is preliminary data.</text>
</comment>
<dbReference type="GO" id="GO:0006574">
    <property type="term" value="P:L-valine catabolic process"/>
    <property type="evidence" value="ECO:0007669"/>
    <property type="project" value="TreeGrafter"/>
</dbReference>
<dbReference type="InterPro" id="IPR016161">
    <property type="entry name" value="Ald_DH/histidinol_DH"/>
</dbReference>
<protein>
    <recommendedName>
        <fullName evidence="1">Aldehyde dehydrogenase domain-containing protein</fullName>
    </recommendedName>
</protein>
<gene>
    <name evidence="2" type="ORF">S01H1_85923</name>
</gene>
<feature type="non-terminal residue" evidence="2">
    <location>
        <position position="1"/>
    </location>
</feature>
<sequence>AMALGERCQYGNGAAIFTNSGRESHRFKHHFKAGMIGVNIGVPAPLAWFPFTGWANSFF</sequence>
<dbReference type="GO" id="GO:0004491">
    <property type="term" value="F:methylmalonate-semialdehyde dehydrogenase (acylating, NAD) activity"/>
    <property type="evidence" value="ECO:0007669"/>
    <property type="project" value="InterPro"/>
</dbReference>
<reference evidence="2" key="1">
    <citation type="journal article" date="2014" name="Front. Microbiol.">
        <title>High frequency of phylogenetically diverse reductive dehalogenase-homologous genes in deep subseafloor sedimentary metagenomes.</title>
        <authorList>
            <person name="Kawai M."/>
            <person name="Futagami T."/>
            <person name="Toyoda A."/>
            <person name="Takaki Y."/>
            <person name="Nishi S."/>
            <person name="Hori S."/>
            <person name="Arai W."/>
            <person name="Tsubouchi T."/>
            <person name="Morono Y."/>
            <person name="Uchiyama I."/>
            <person name="Ito T."/>
            <person name="Fujiyama A."/>
            <person name="Inagaki F."/>
            <person name="Takami H."/>
        </authorList>
    </citation>
    <scope>NUCLEOTIDE SEQUENCE</scope>
    <source>
        <strain evidence="2">Expedition CK06-06</strain>
    </source>
</reference>
<dbReference type="InterPro" id="IPR010061">
    <property type="entry name" value="MeMal-semiAld_DH"/>
</dbReference>
<evidence type="ECO:0000313" key="2">
    <source>
        <dbReference type="EMBL" id="GAG43540.1"/>
    </source>
</evidence>
<feature type="non-terminal residue" evidence="2">
    <location>
        <position position="59"/>
    </location>
</feature>
<feature type="domain" description="Aldehyde dehydrogenase" evidence="1">
    <location>
        <begin position="3"/>
        <end position="59"/>
    </location>
</feature>
<dbReference type="EMBL" id="BARS01059224">
    <property type="protein sequence ID" value="GAG43540.1"/>
    <property type="molecule type" value="Genomic_DNA"/>
</dbReference>
<dbReference type="GO" id="GO:0006210">
    <property type="term" value="P:thymine catabolic process"/>
    <property type="evidence" value="ECO:0007669"/>
    <property type="project" value="TreeGrafter"/>
</dbReference>
<dbReference type="InterPro" id="IPR016163">
    <property type="entry name" value="Ald_DH_C"/>
</dbReference>
<dbReference type="InterPro" id="IPR015590">
    <property type="entry name" value="Aldehyde_DH_dom"/>
</dbReference>
<dbReference type="PANTHER" id="PTHR43866:SF4">
    <property type="entry name" value="MALONATE-SEMIALDEHYDE DEHYDROGENASE"/>
    <property type="match status" value="1"/>
</dbReference>
<dbReference type="Gene3D" id="3.40.309.10">
    <property type="entry name" value="Aldehyde Dehydrogenase, Chain A, domain 2"/>
    <property type="match status" value="1"/>
</dbReference>
<dbReference type="AlphaFoldDB" id="X0XK58"/>
<accession>X0XK58</accession>
<dbReference type="PANTHER" id="PTHR43866">
    <property type="entry name" value="MALONATE-SEMIALDEHYDE DEHYDROGENASE"/>
    <property type="match status" value="1"/>
</dbReference>
<dbReference type="Pfam" id="PF00171">
    <property type="entry name" value="Aldedh"/>
    <property type="match status" value="1"/>
</dbReference>
<organism evidence="2">
    <name type="scientific">marine sediment metagenome</name>
    <dbReference type="NCBI Taxonomy" id="412755"/>
    <lineage>
        <taxon>unclassified sequences</taxon>
        <taxon>metagenomes</taxon>
        <taxon>ecological metagenomes</taxon>
    </lineage>
</organism>
<evidence type="ECO:0000259" key="1">
    <source>
        <dbReference type="Pfam" id="PF00171"/>
    </source>
</evidence>